<dbReference type="PIRSF" id="PIRSF035652">
    <property type="entry name" value="CHP02436"/>
    <property type="match status" value="1"/>
</dbReference>
<name>A0ABW8U2A2_9BACT</name>
<accession>A0ABW8U2A2</accession>
<protein>
    <submittedName>
        <fullName evidence="1">Four helix bundle protein</fullName>
    </submittedName>
</protein>
<dbReference type="SUPFAM" id="SSF158446">
    <property type="entry name" value="IVS-encoded protein-like"/>
    <property type="match status" value="1"/>
</dbReference>
<proteinExistence type="predicted"/>
<dbReference type="InterPro" id="IPR036583">
    <property type="entry name" value="23S_rRNA_IVS_sf"/>
</dbReference>
<dbReference type="Proteomes" id="UP001623553">
    <property type="component" value="Unassembled WGS sequence"/>
</dbReference>
<sequence length="116" mass="13275">MTISPAQTKSYDFSVKMVTLCRKLMVEDKEFVLSRQLLKSATSIGANIEEAIGGFSRNDFKYKISISYKEARESRYWIRLLVSTGFISKEEGFSALADLDELMRMLMSTLKTLNRV</sequence>
<dbReference type="NCBIfam" id="TIGR02436">
    <property type="entry name" value="four helix bundle protein"/>
    <property type="match status" value="1"/>
</dbReference>
<dbReference type="EMBL" id="JBEWZF010000002">
    <property type="protein sequence ID" value="MFL0298596.1"/>
    <property type="molecule type" value="Genomic_DNA"/>
</dbReference>
<keyword evidence="2" id="KW-1185">Reference proteome</keyword>
<dbReference type="PANTHER" id="PTHR38471">
    <property type="entry name" value="FOUR HELIX BUNDLE PROTEIN"/>
    <property type="match status" value="1"/>
</dbReference>
<dbReference type="Pfam" id="PF05635">
    <property type="entry name" value="23S_rRNA_IVP"/>
    <property type="match status" value="1"/>
</dbReference>
<reference evidence="1 2" key="1">
    <citation type="submission" date="2024-07" db="EMBL/GenBank/DDBJ databases">
        <authorList>
            <person name="Pitt A."/>
            <person name="Hahn M.W."/>
        </authorList>
    </citation>
    <scope>NUCLEOTIDE SEQUENCE [LARGE SCALE GENOMIC DNA]</scope>
    <source>
        <strain evidence="1 2">2-BAHN-186B</strain>
    </source>
</reference>
<gene>
    <name evidence="1" type="ORF">AAE961_06920</name>
</gene>
<comment type="caution">
    <text evidence="1">The sequence shown here is derived from an EMBL/GenBank/DDBJ whole genome shotgun (WGS) entry which is preliminary data.</text>
</comment>
<evidence type="ECO:0000313" key="1">
    <source>
        <dbReference type="EMBL" id="MFL0298596.1"/>
    </source>
</evidence>
<dbReference type="RefSeq" id="WP_406800401.1">
    <property type="nucleotide sequence ID" value="NZ_JBEWZF010000002.1"/>
</dbReference>
<dbReference type="Gene3D" id="1.20.1440.60">
    <property type="entry name" value="23S rRNA-intervening sequence"/>
    <property type="match status" value="1"/>
</dbReference>
<evidence type="ECO:0000313" key="2">
    <source>
        <dbReference type="Proteomes" id="UP001623553"/>
    </source>
</evidence>
<organism evidence="1 2">
    <name type="scientific">Aquirufa novilacunae</name>
    <dbReference type="NCBI Taxonomy" id="3139305"/>
    <lineage>
        <taxon>Bacteria</taxon>
        <taxon>Pseudomonadati</taxon>
        <taxon>Bacteroidota</taxon>
        <taxon>Cytophagia</taxon>
        <taxon>Cytophagales</taxon>
        <taxon>Flectobacillaceae</taxon>
        <taxon>Aquirufa</taxon>
    </lineage>
</organism>
<dbReference type="PANTHER" id="PTHR38471:SF2">
    <property type="entry name" value="FOUR HELIX BUNDLE PROTEIN"/>
    <property type="match status" value="1"/>
</dbReference>
<dbReference type="InterPro" id="IPR012657">
    <property type="entry name" value="23S_rRNA-intervening_sequence"/>
</dbReference>